<sequence>MATTQSFGVQAVKNVTSRIPTTSSPEVLANHSDELSCNNNLNAEEDDLEGTLKKVAEASPIVHCKINNE</sequence>
<proteinExistence type="predicted"/>
<evidence type="ECO:0000313" key="1">
    <source>
        <dbReference type="EMBL" id="EPS92682.1"/>
    </source>
</evidence>
<dbReference type="Proteomes" id="UP000015241">
    <property type="component" value="Unassembled WGS sequence"/>
</dbReference>
<dbReference type="EMBL" id="KE504393">
    <property type="protein sequence ID" value="EPS92682.1"/>
    <property type="molecule type" value="Genomic_DNA"/>
</dbReference>
<dbReference type="HOGENOM" id="CLU_2775957_0_0_1"/>
<name>S8DIP4_FOMSC</name>
<accession>S8DIP4</accession>
<reference evidence="1 2" key="1">
    <citation type="journal article" date="2012" name="Science">
        <title>The Paleozoic origin of enzymatic lignin decomposition reconstructed from 31 fungal genomes.</title>
        <authorList>
            <person name="Floudas D."/>
            <person name="Binder M."/>
            <person name="Riley R."/>
            <person name="Barry K."/>
            <person name="Blanchette R.A."/>
            <person name="Henrissat B."/>
            <person name="Martinez A.T."/>
            <person name="Otillar R."/>
            <person name="Spatafora J.W."/>
            <person name="Yadav J.S."/>
            <person name="Aerts A."/>
            <person name="Benoit I."/>
            <person name="Boyd A."/>
            <person name="Carlson A."/>
            <person name="Copeland A."/>
            <person name="Coutinho P.M."/>
            <person name="de Vries R.P."/>
            <person name="Ferreira P."/>
            <person name="Findley K."/>
            <person name="Foster B."/>
            <person name="Gaskell J."/>
            <person name="Glotzer D."/>
            <person name="Gorecki P."/>
            <person name="Heitman J."/>
            <person name="Hesse C."/>
            <person name="Hori C."/>
            <person name="Igarashi K."/>
            <person name="Jurgens J.A."/>
            <person name="Kallen N."/>
            <person name="Kersten P."/>
            <person name="Kohler A."/>
            <person name="Kuees U."/>
            <person name="Kumar T.K.A."/>
            <person name="Kuo A."/>
            <person name="LaButti K."/>
            <person name="Larrondo L.F."/>
            <person name="Lindquist E."/>
            <person name="Ling A."/>
            <person name="Lombard V."/>
            <person name="Lucas S."/>
            <person name="Lundell T."/>
            <person name="Martin R."/>
            <person name="McLaughlin D.J."/>
            <person name="Morgenstern I."/>
            <person name="Morin E."/>
            <person name="Murat C."/>
            <person name="Nagy L.G."/>
            <person name="Nolan M."/>
            <person name="Ohm R.A."/>
            <person name="Patyshakuliyeva A."/>
            <person name="Rokas A."/>
            <person name="Ruiz-Duenas F.J."/>
            <person name="Sabat G."/>
            <person name="Salamov A."/>
            <person name="Samejima M."/>
            <person name="Schmutz J."/>
            <person name="Slot J.C."/>
            <person name="St John F."/>
            <person name="Stenlid J."/>
            <person name="Sun H."/>
            <person name="Sun S."/>
            <person name="Syed K."/>
            <person name="Tsang A."/>
            <person name="Wiebenga A."/>
            <person name="Young D."/>
            <person name="Pisabarro A."/>
            <person name="Eastwood D.C."/>
            <person name="Martin F."/>
            <person name="Cullen D."/>
            <person name="Grigoriev I.V."/>
            <person name="Hibbett D.S."/>
        </authorList>
    </citation>
    <scope>NUCLEOTIDE SEQUENCE</scope>
    <source>
        <strain evidence="2">FP-58527</strain>
    </source>
</reference>
<protein>
    <submittedName>
        <fullName evidence="1">Uncharacterized protein</fullName>
    </submittedName>
</protein>
<keyword evidence="2" id="KW-1185">Reference proteome</keyword>
<dbReference type="InParanoid" id="S8DIP4"/>
<gene>
    <name evidence="1" type="ORF">FOMPIDRAFT_1056647</name>
</gene>
<dbReference type="AlphaFoldDB" id="S8DIP4"/>
<evidence type="ECO:0000313" key="2">
    <source>
        <dbReference type="Proteomes" id="UP000015241"/>
    </source>
</evidence>
<organism evidence="1 2">
    <name type="scientific">Fomitopsis schrenkii</name>
    <name type="common">Brown rot fungus</name>
    <dbReference type="NCBI Taxonomy" id="2126942"/>
    <lineage>
        <taxon>Eukaryota</taxon>
        <taxon>Fungi</taxon>
        <taxon>Dikarya</taxon>
        <taxon>Basidiomycota</taxon>
        <taxon>Agaricomycotina</taxon>
        <taxon>Agaricomycetes</taxon>
        <taxon>Polyporales</taxon>
        <taxon>Fomitopsis</taxon>
    </lineage>
</organism>